<proteinExistence type="predicted"/>
<dbReference type="EMBL" id="BPLQ01010221">
    <property type="protein sequence ID" value="GIY49367.1"/>
    <property type="molecule type" value="Genomic_DNA"/>
</dbReference>
<evidence type="ECO:0000313" key="2">
    <source>
        <dbReference type="EMBL" id="GIY49367.1"/>
    </source>
</evidence>
<evidence type="ECO:0000256" key="1">
    <source>
        <dbReference type="SAM" id="MobiDB-lite"/>
    </source>
</evidence>
<name>A0AAV4TWG4_9ARAC</name>
<organism evidence="2 3">
    <name type="scientific">Caerostris darwini</name>
    <dbReference type="NCBI Taxonomy" id="1538125"/>
    <lineage>
        <taxon>Eukaryota</taxon>
        <taxon>Metazoa</taxon>
        <taxon>Ecdysozoa</taxon>
        <taxon>Arthropoda</taxon>
        <taxon>Chelicerata</taxon>
        <taxon>Arachnida</taxon>
        <taxon>Araneae</taxon>
        <taxon>Araneomorphae</taxon>
        <taxon>Entelegynae</taxon>
        <taxon>Araneoidea</taxon>
        <taxon>Araneidae</taxon>
        <taxon>Caerostris</taxon>
    </lineage>
</organism>
<evidence type="ECO:0000313" key="3">
    <source>
        <dbReference type="Proteomes" id="UP001054837"/>
    </source>
</evidence>
<feature type="region of interest" description="Disordered" evidence="1">
    <location>
        <begin position="1"/>
        <end position="23"/>
    </location>
</feature>
<feature type="compositionally biased region" description="Basic and acidic residues" evidence="1">
    <location>
        <begin position="7"/>
        <end position="20"/>
    </location>
</feature>
<keyword evidence="3" id="KW-1185">Reference proteome</keyword>
<reference evidence="2 3" key="1">
    <citation type="submission" date="2021-06" db="EMBL/GenBank/DDBJ databases">
        <title>Caerostris darwini draft genome.</title>
        <authorList>
            <person name="Kono N."/>
            <person name="Arakawa K."/>
        </authorList>
    </citation>
    <scope>NUCLEOTIDE SEQUENCE [LARGE SCALE GENOMIC DNA]</scope>
</reference>
<sequence length="94" mass="10955">MDSFLISDREFRDPAADSESRSSLPVIPKGNDLPSIILCRLSNINIIIENDRLSGLFFLCRRHGVKCLSCRFLYDSVQGHRLLRMNGFWRRERI</sequence>
<accession>A0AAV4TWG4</accession>
<gene>
    <name evidence="2" type="ORF">CDAR_600561</name>
</gene>
<dbReference type="Proteomes" id="UP001054837">
    <property type="component" value="Unassembled WGS sequence"/>
</dbReference>
<comment type="caution">
    <text evidence="2">The sequence shown here is derived from an EMBL/GenBank/DDBJ whole genome shotgun (WGS) entry which is preliminary data.</text>
</comment>
<protein>
    <submittedName>
        <fullName evidence="2">Uncharacterized protein</fullName>
    </submittedName>
</protein>
<dbReference type="AlphaFoldDB" id="A0AAV4TWG4"/>